<comment type="caution">
    <text evidence="8">The sequence shown here is derived from an EMBL/GenBank/DDBJ whole genome shotgun (WGS) entry which is preliminary data.</text>
</comment>
<feature type="domain" description="Thioredoxin" evidence="7">
    <location>
        <begin position="21"/>
        <end position="187"/>
    </location>
</feature>
<feature type="active site" evidence="4">
    <location>
        <position position="68"/>
    </location>
</feature>
<sequence length="191" mass="20649">MRLAVCLVTILAALGAGQPALAADTPAATSAAPALLNNSFRRLHADETVDLRRYQGQPLLIVNTASHCGYTGQFKELEAVHQRYKASGLKVLGFSSDDFNQEADDEAKAANVCFVNFGVSFDMFAPTHVRGEQASPLFRQLARESAEPKWNFTKYVVGRDGKVLASFPSKVKPDAPEVTAAIERALAEPAR</sequence>
<dbReference type="InterPro" id="IPR036249">
    <property type="entry name" value="Thioredoxin-like_sf"/>
</dbReference>
<dbReference type="InterPro" id="IPR029759">
    <property type="entry name" value="GPX_AS"/>
</dbReference>
<dbReference type="SUPFAM" id="SSF52833">
    <property type="entry name" value="Thioredoxin-like"/>
    <property type="match status" value="1"/>
</dbReference>
<feature type="chain" id="PRO_5020569102" description="Glutathione peroxidase" evidence="6">
    <location>
        <begin position="23"/>
        <end position="191"/>
    </location>
</feature>
<reference evidence="8 9" key="1">
    <citation type="submission" date="2019-03" db="EMBL/GenBank/DDBJ databases">
        <title>Genomic Encyclopedia of Type Strains, Phase IV (KMG-IV): sequencing the most valuable type-strain genomes for metagenomic binning, comparative biology and taxonomic classification.</title>
        <authorList>
            <person name="Goeker M."/>
        </authorList>
    </citation>
    <scope>NUCLEOTIDE SEQUENCE [LARGE SCALE GENOMIC DNA]</scope>
    <source>
        <strain evidence="8 9">DSM 12121</strain>
    </source>
</reference>
<dbReference type="PROSITE" id="PS51352">
    <property type="entry name" value="THIOREDOXIN_2"/>
    <property type="match status" value="1"/>
</dbReference>
<comment type="similarity">
    <text evidence="1 5">Belongs to the glutathione peroxidase family.</text>
</comment>
<dbReference type="GO" id="GO:0034599">
    <property type="term" value="P:cellular response to oxidative stress"/>
    <property type="evidence" value="ECO:0007669"/>
    <property type="project" value="TreeGrafter"/>
</dbReference>
<name>A0A4R6DW95_9RHOO</name>
<dbReference type="PROSITE" id="PS51355">
    <property type="entry name" value="GLUTATHIONE_PEROXID_3"/>
    <property type="match status" value="1"/>
</dbReference>
<dbReference type="RefSeq" id="WP_133592265.1">
    <property type="nucleotide sequence ID" value="NZ_SNVV01000011.1"/>
</dbReference>
<organism evidence="8 9">
    <name type="scientific">Azoarcus indigens</name>
    <dbReference type="NCBI Taxonomy" id="29545"/>
    <lineage>
        <taxon>Bacteria</taxon>
        <taxon>Pseudomonadati</taxon>
        <taxon>Pseudomonadota</taxon>
        <taxon>Betaproteobacteria</taxon>
        <taxon>Rhodocyclales</taxon>
        <taxon>Zoogloeaceae</taxon>
        <taxon>Azoarcus</taxon>
    </lineage>
</organism>
<gene>
    <name evidence="8" type="ORF">C7389_11118</name>
</gene>
<dbReference type="PRINTS" id="PR01011">
    <property type="entry name" value="GLUTPROXDASE"/>
</dbReference>
<evidence type="ECO:0000313" key="9">
    <source>
        <dbReference type="Proteomes" id="UP000295129"/>
    </source>
</evidence>
<dbReference type="PROSITE" id="PS00460">
    <property type="entry name" value="GLUTATHIONE_PEROXID_1"/>
    <property type="match status" value="1"/>
</dbReference>
<evidence type="ECO:0000256" key="6">
    <source>
        <dbReference type="SAM" id="SignalP"/>
    </source>
</evidence>
<dbReference type="Gene3D" id="3.40.30.10">
    <property type="entry name" value="Glutaredoxin"/>
    <property type="match status" value="1"/>
</dbReference>
<evidence type="ECO:0000256" key="4">
    <source>
        <dbReference type="PIRSR" id="PIRSR000303-1"/>
    </source>
</evidence>
<feature type="signal peptide" evidence="6">
    <location>
        <begin position="1"/>
        <end position="22"/>
    </location>
</feature>
<accession>A0A4R6DW95</accession>
<evidence type="ECO:0000259" key="7">
    <source>
        <dbReference type="PROSITE" id="PS51352"/>
    </source>
</evidence>
<dbReference type="Proteomes" id="UP000295129">
    <property type="component" value="Unassembled WGS sequence"/>
</dbReference>
<dbReference type="InterPro" id="IPR000889">
    <property type="entry name" value="Glutathione_peroxidase"/>
</dbReference>
<evidence type="ECO:0000313" key="8">
    <source>
        <dbReference type="EMBL" id="TDN49540.1"/>
    </source>
</evidence>
<dbReference type="GO" id="GO:0004601">
    <property type="term" value="F:peroxidase activity"/>
    <property type="evidence" value="ECO:0007669"/>
    <property type="project" value="UniProtKB-KW"/>
</dbReference>
<keyword evidence="3 5" id="KW-0560">Oxidoreductase</keyword>
<proteinExistence type="inferred from homology"/>
<dbReference type="Pfam" id="PF00255">
    <property type="entry name" value="GSHPx"/>
    <property type="match status" value="1"/>
</dbReference>
<keyword evidence="9" id="KW-1185">Reference proteome</keyword>
<keyword evidence="2 5" id="KW-0575">Peroxidase</keyword>
<evidence type="ECO:0000256" key="5">
    <source>
        <dbReference type="RuleBase" id="RU000499"/>
    </source>
</evidence>
<dbReference type="PANTHER" id="PTHR11592:SF44">
    <property type="entry name" value="GLUTATHIONE PEROXIDASE"/>
    <property type="match status" value="1"/>
</dbReference>
<evidence type="ECO:0000256" key="3">
    <source>
        <dbReference type="ARBA" id="ARBA00023002"/>
    </source>
</evidence>
<evidence type="ECO:0000256" key="2">
    <source>
        <dbReference type="ARBA" id="ARBA00022559"/>
    </source>
</evidence>
<dbReference type="PANTHER" id="PTHR11592">
    <property type="entry name" value="GLUTATHIONE PEROXIDASE"/>
    <property type="match status" value="1"/>
</dbReference>
<dbReference type="InterPro" id="IPR013766">
    <property type="entry name" value="Thioredoxin_domain"/>
</dbReference>
<evidence type="ECO:0000256" key="1">
    <source>
        <dbReference type="ARBA" id="ARBA00006926"/>
    </source>
</evidence>
<dbReference type="PIRSF" id="PIRSF000303">
    <property type="entry name" value="Glutathion_perox"/>
    <property type="match status" value="1"/>
</dbReference>
<dbReference type="CDD" id="cd00340">
    <property type="entry name" value="GSH_Peroxidase"/>
    <property type="match status" value="1"/>
</dbReference>
<dbReference type="AlphaFoldDB" id="A0A4R6DW95"/>
<dbReference type="EMBL" id="SNVV01000011">
    <property type="protein sequence ID" value="TDN49540.1"/>
    <property type="molecule type" value="Genomic_DNA"/>
</dbReference>
<protein>
    <recommendedName>
        <fullName evidence="5">Glutathione peroxidase</fullName>
    </recommendedName>
</protein>
<keyword evidence="6" id="KW-0732">Signal</keyword>
<dbReference type="OrthoDB" id="9785502at2"/>